<evidence type="ECO:0000313" key="2">
    <source>
        <dbReference type="EnsemblProtists" id="PYU1_T003635"/>
    </source>
</evidence>
<evidence type="ECO:0000256" key="1">
    <source>
        <dbReference type="SAM" id="MobiDB-lite"/>
    </source>
</evidence>
<dbReference type="InterPro" id="IPR011011">
    <property type="entry name" value="Znf_FYVE_PHD"/>
</dbReference>
<sequence length="557" mass="61775">MFPPLTLSHEQRAQFSELAQQLLESTLHEYEQLSERSLYHPAAFSSNKRWKAVKRRENLTVYREREPTPISLGVAVDKHWKDPTLLVAVGSIVGQLNDVMYGVATPDAASMLLKATITKNRLVGGAVLAQVEGPTIEEPFRFLGIKWFVIAPSTTLNGMIWPRDLVFVESTGITTLPNGDRIGHQLMRSVTIPGYGHLEEHSITRGRISSCSIFKQLPNGTVDVFVRGYVEAFGKVMETVALKTAASGFLSSWNAVGCAQYKKVMWCVQQQQRQSRHGNPKGIQQVPRKPVNEDPFACGACHKRFRAFHSSNMCILCDMLVCSRCRVLWKLWEVDRRELGLSENDAIICKSCIAGASKLDPLAIAKQEIRAGCFESLARPVIKLWSLKAWRNSVEDKDAIRLRRSVPGQNATDPQSFDGALQDQGIKSTTTSPSTASKAASSTTTRAASAASSSSASDADDDYLDFDYQRTRRAQSWTLSESEEEGEQGLLHPRSRSSSTQSYTLSLYQGNGVAAVGTAEQQLWRQMRALQAVTESTYQMTLHTTGIHLKNRQPTCS</sequence>
<dbReference type="PANTHER" id="PTHR13510:SF44">
    <property type="entry name" value="RABENOSYN-5"/>
    <property type="match status" value="1"/>
</dbReference>
<feature type="region of interest" description="Disordered" evidence="1">
    <location>
        <begin position="475"/>
        <end position="498"/>
    </location>
</feature>
<feature type="compositionally biased region" description="Low complexity" evidence="1">
    <location>
        <begin position="488"/>
        <end position="498"/>
    </location>
</feature>
<reference evidence="3" key="1">
    <citation type="journal article" date="2010" name="Genome Biol.">
        <title>Genome sequence of the necrotrophic plant pathogen Pythium ultimum reveals original pathogenicity mechanisms and effector repertoire.</title>
        <authorList>
            <person name="Levesque C.A."/>
            <person name="Brouwer H."/>
            <person name="Cano L."/>
            <person name="Hamilton J.P."/>
            <person name="Holt C."/>
            <person name="Huitema E."/>
            <person name="Raffaele S."/>
            <person name="Robideau G.P."/>
            <person name="Thines M."/>
            <person name="Win J."/>
            <person name="Zerillo M.M."/>
            <person name="Beakes G.W."/>
            <person name="Boore J.L."/>
            <person name="Busam D."/>
            <person name="Dumas B."/>
            <person name="Ferriera S."/>
            <person name="Fuerstenberg S.I."/>
            <person name="Gachon C.M."/>
            <person name="Gaulin E."/>
            <person name="Govers F."/>
            <person name="Grenville-Briggs L."/>
            <person name="Horner N."/>
            <person name="Hostetler J."/>
            <person name="Jiang R.H."/>
            <person name="Johnson J."/>
            <person name="Krajaejun T."/>
            <person name="Lin H."/>
            <person name="Meijer H.J."/>
            <person name="Moore B."/>
            <person name="Morris P."/>
            <person name="Phuntmart V."/>
            <person name="Puiu D."/>
            <person name="Shetty J."/>
            <person name="Stajich J.E."/>
            <person name="Tripathy S."/>
            <person name="Wawra S."/>
            <person name="van West P."/>
            <person name="Whitty B.R."/>
            <person name="Coutinho P.M."/>
            <person name="Henrissat B."/>
            <person name="Martin F."/>
            <person name="Thomas P.D."/>
            <person name="Tyler B.M."/>
            <person name="De Vries R.P."/>
            <person name="Kamoun S."/>
            <person name="Yandell M."/>
            <person name="Tisserat N."/>
            <person name="Buell C.R."/>
        </authorList>
    </citation>
    <scope>NUCLEOTIDE SEQUENCE</scope>
    <source>
        <strain evidence="3">DAOM:BR144</strain>
    </source>
</reference>
<dbReference type="PANTHER" id="PTHR13510">
    <property type="entry name" value="FYVE-FINGER-CONTAINING RAB5 EFFECTOR PROTEIN RABENOSYN-5-RELATED"/>
    <property type="match status" value="1"/>
</dbReference>
<reference evidence="3" key="2">
    <citation type="submission" date="2010-04" db="EMBL/GenBank/DDBJ databases">
        <authorList>
            <person name="Buell R."/>
            <person name="Hamilton J."/>
            <person name="Hostetler J."/>
        </authorList>
    </citation>
    <scope>NUCLEOTIDE SEQUENCE [LARGE SCALE GENOMIC DNA]</scope>
    <source>
        <strain evidence="3">DAOM:BR144</strain>
    </source>
</reference>
<feature type="compositionally biased region" description="Low complexity" evidence="1">
    <location>
        <begin position="428"/>
        <end position="457"/>
    </location>
</feature>
<evidence type="ECO:0000313" key="3">
    <source>
        <dbReference type="Proteomes" id="UP000019132"/>
    </source>
</evidence>
<dbReference type="InParanoid" id="K3WF94"/>
<dbReference type="EMBL" id="GL376638">
    <property type="status" value="NOT_ANNOTATED_CDS"/>
    <property type="molecule type" value="Genomic_DNA"/>
</dbReference>
<evidence type="ECO:0008006" key="4">
    <source>
        <dbReference type="Google" id="ProtNLM"/>
    </source>
</evidence>
<dbReference type="Gene3D" id="3.30.40.10">
    <property type="entry name" value="Zinc/RING finger domain, C3HC4 (zinc finger)"/>
    <property type="match status" value="1"/>
</dbReference>
<dbReference type="InterPro" id="IPR013083">
    <property type="entry name" value="Znf_RING/FYVE/PHD"/>
</dbReference>
<dbReference type="Proteomes" id="UP000019132">
    <property type="component" value="Unassembled WGS sequence"/>
</dbReference>
<dbReference type="InterPro" id="IPR052727">
    <property type="entry name" value="Rab4/Rab5_effector"/>
</dbReference>
<dbReference type="AlphaFoldDB" id="K3WF94"/>
<dbReference type="eggNOG" id="ENOG502SKBN">
    <property type="taxonomic scope" value="Eukaryota"/>
</dbReference>
<protein>
    <recommendedName>
        <fullName evidence="4">FYVE-type domain-containing protein</fullName>
    </recommendedName>
</protein>
<dbReference type="SUPFAM" id="SSF57903">
    <property type="entry name" value="FYVE/PHD zinc finger"/>
    <property type="match status" value="1"/>
</dbReference>
<organism evidence="2 3">
    <name type="scientific">Globisporangium ultimum (strain ATCC 200006 / CBS 805.95 / DAOM BR144)</name>
    <name type="common">Pythium ultimum</name>
    <dbReference type="NCBI Taxonomy" id="431595"/>
    <lineage>
        <taxon>Eukaryota</taxon>
        <taxon>Sar</taxon>
        <taxon>Stramenopiles</taxon>
        <taxon>Oomycota</taxon>
        <taxon>Peronosporomycetes</taxon>
        <taxon>Pythiales</taxon>
        <taxon>Pythiaceae</taxon>
        <taxon>Globisporangium</taxon>
    </lineage>
</organism>
<keyword evidence="3" id="KW-1185">Reference proteome</keyword>
<reference evidence="2" key="3">
    <citation type="submission" date="2015-02" db="UniProtKB">
        <authorList>
            <consortium name="EnsemblProtists"/>
        </authorList>
    </citation>
    <scope>IDENTIFICATION</scope>
    <source>
        <strain evidence="2">DAOM BR144</strain>
    </source>
</reference>
<dbReference type="EnsemblProtists" id="PYU1_T003635">
    <property type="protein sequence ID" value="PYU1_T003635"/>
    <property type="gene ID" value="PYU1_G003625"/>
</dbReference>
<feature type="region of interest" description="Disordered" evidence="1">
    <location>
        <begin position="405"/>
        <end position="461"/>
    </location>
</feature>
<proteinExistence type="predicted"/>
<dbReference type="VEuPathDB" id="FungiDB:PYU1_G003625"/>
<name>K3WF94_GLOUD</name>
<dbReference type="HOGENOM" id="CLU_015303_5_2_1"/>
<accession>K3WF94</accession>
<dbReference type="OMA" id="RAGCFES"/>